<dbReference type="EMBL" id="JAQHRD010000002">
    <property type="protein sequence ID" value="KAJ6444933.1"/>
    <property type="molecule type" value="Genomic_DNA"/>
</dbReference>
<keyword evidence="4 6" id="KW-0472">Membrane</keyword>
<feature type="compositionally biased region" description="Basic and acidic residues" evidence="5">
    <location>
        <begin position="77"/>
        <end position="89"/>
    </location>
</feature>
<evidence type="ECO:0000256" key="2">
    <source>
        <dbReference type="ARBA" id="ARBA00022692"/>
    </source>
</evidence>
<dbReference type="InterPro" id="IPR012919">
    <property type="entry name" value="SUN_dom"/>
</dbReference>
<feature type="compositionally biased region" description="Polar residues" evidence="5">
    <location>
        <begin position="296"/>
        <end position="305"/>
    </location>
</feature>
<organism evidence="8 9">
    <name type="scientific">Purpureocillium lavendulum</name>
    <dbReference type="NCBI Taxonomy" id="1247861"/>
    <lineage>
        <taxon>Eukaryota</taxon>
        <taxon>Fungi</taxon>
        <taxon>Dikarya</taxon>
        <taxon>Ascomycota</taxon>
        <taxon>Pezizomycotina</taxon>
        <taxon>Sordariomycetes</taxon>
        <taxon>Hypocreomycetidae</taxon>
        <taxon>Hypocreales</taxon>
        <taxon>Ophiocordycipitaceae</taxon>
        <taxon>Purpureocillium</taxon>
    </lineage>
</organism>
<dbReference type="GO" id="GO:0043495">
    <property type="term" value="F:protein-membrane adaptor activity"/>
    <property type="evidence" value="ECO:0007669"/>
    <property type="project" value="TreeGrafter"/>
</dbReference>
<name>A0AB34G1M0_9HYPO</name>
<proteinExistence type="predicted"/>
<dbReference type="Proteomes" id="UP001163105">
    <property type="component" value="Unassembled WGS sequence"/>
</dbReference>
<evidence type="ECO:0000256" key="6">
    <source>
        <dbReference type="SAM" id="Phobius"/>
    </source>
</evidence>
<keyword evidence="9" id="KW-1185">Reference proteome</keyword>
<comment type="subcellular location">
    <subcellularLocation>
        <location evidence="1">Membrane</location>
    </subcellularLocation>
</comment>
<dbReference type="Gene3D" id="2.60.120.260">
    <property type="entry name" value="Galactose-binding domain-like"/>
    <property type="match status" value="1"/>
</dbReference>
<feature type="region of interest" description="Disordered" evidence="5">
    <location>
        <begin position="1"/>
        <end position="326"/>
    </location>
</feature>
<reference evidence="8" key="1">
    <citation type="submission" date="2023-01" db="EMBL/GenBank/DDBJ databases">
        <title>The growth and conidiation of Purpureocillium lavendulum are regulated by nitrogen source and histone H3K14 acetylation.</title>
        <authorList>
            <person name="Tang P."/>
            <person name="Han J."/>
            <person name="Zhang C."/>
            <person name="Tang P."/>
            <person name="Qi F."/>
            <person name="Zhang K."/>
            <person name="Liang L."/>
        </authorList>
    </citation>
    <scope>NUCLEOTIDE SEQUENCE</scope>
    <source>
        <strain evidence="8">YMF1.00683</strain>
    </source>
</reference>
<evidence type="ECO:0000313" key="8">
    <source>
        <dbReference type="EMBL" id="KAJ6444933.1"/>
    </source>
</evidence>
<feature type="compositionally biased region" description="Polar residues" evidence="5">
    <location>
        <begin position="126"/>
        <end position="135"/>
    </location>
</feature>
<feature type="domain" description="SUN" evidence="7">
    <location>
        <begin position="802"/>
        <end position="1009"/>
    </location>
</feature>
<keyword evidence="3 6" id="KW-1133">Transmembrane helix</keyword>
<dbReference type="PROSITE" id="PS51469">
    <property type="entry name" value="SUN"/>
    <property type="match status" value="1"/>
</dbReference>
<feature type="transmembrane region" description="Helical" evidence="6">
    <location>
        <begin position="402"/>
        <end position="424"/>
    </location>
</feature>
<evidence type="ECO:0000256" key="5">
    <source>
        <dbReference type="SAM" id="MobiDB-lite"/>
    </source>
</evidence>
<keyword evidence="2 6" id="KW-0812">Transmembrane</keyword>
<feature type="transmembrane region" description="Helical" evidence="6">
    <location>
        <begin position="436"/>
        <end position="455"/>
    </location>
</feature>
<dbReference type="PANTHER" id="PTHR12911">
    <property type="entry name" value="SAD1/UNC-84-LIKE PROTEIN-RELATED"/>
    <property type="match status" value="1"/>
</dbReference>
<dbReference type="PANTHER" id="PTHR12911:SF8">
    <property type="entry name" value="KLAROID PROTEIN-RELATED"/>
    <property type="match status" value="1"/>
</dbReference>
<sequence length="1043" mass="114537">MPPKPSGRRRLSATNPRRDSDAASNSSLLKPNLPALRGTPSSRRQYSYGAAAEAAPKRPGGKGSLDLSHAVRQAMVRHGEEEGTEDGRSVSRPRSQSIPDPDEDELAGGSEAASVTAPRGGGAFQSIKSTFNGGSRASEADDTDDARSFGMESDYYGDATIASTPGGMPPPPRPDPQGSAKSLRPSKSRVAKPPANLSVPYSDLSDVGDTEESDGELDPSAKPIKIRHGSNAAALRRQKVALKIPTSRNGRPSSSDSRQVRSVSQDLEDTRTRLGYTTQAAVPSDAFSNKPHLPPQWTSGKQAPQPSGRRGYQTEQRQTEGRAESARWWQMPWRRTASPDDRSVESNRPATRLWQLLNPWTYVKAIVWLFLGLFHRLISIPLPREGSWRLLASIPQFLLRMWHLLVGCLQYLVASILGFASFLWPSEMRRRLSPYARWLPYIFGVAAAVILGVALSNVRFQGWSGGSLDDLWEPAGRGRWSVPGLSGVRGYLPSMSLPSMSVPSMSLPSVTIPSLSLPSMSWRSSSRWEDIFKAGDMGNMTPAKAEGIFKKMSRHMDALATANRLHDSAIKTLEGILPKVVHVDVRNGRPFISPDFYHALRDLMRHDESIFKLDETSERQLKAIMARLSKDSSFTAKLADAVADRSSQRGSWDSWLKDNQAKVRQMIGVEVEAKINSAGIGGGLSKLLRSYTGILSGGGKVVSRDEYMRYVRNEAASLRAEMRAEIAGLRPQMEKLVRESLNLATGGGPAAMTRTEITTLVNGLVHRGLADINLKALASGKIHAHWDAALKNQINYFSIGAGAIADPRYTSPEYDPFSSTYFSREDQKKASIRGPQPAMAALMPWKDVGDCFCAARSQSRRGNPHGASLAVQLAYRVIPQHIVVEHILPGATPDPGARPRDIEVYADYTDATLRARVRDFSDTHFPEPSAALGRDWDYTPADYPDRFVKIGQFAYEGAELHDGVHVQRLSTELLTLGAATDHVIVRAVSNYGARNQTCFYRVRLYGEDVDAAAEAAARAARYQGLGGTRWGGGSWRFWRRGWW</sequence>
<feature type="compositionally biased region" description="Low complexity" evidence="5">
    <location>
        <begin position="253"/>
        <end position="265"/>
    </location>
</feature>
<gene>
    <name evidence="8" type="ORF">O9K51_03335</name>
</gene>
<dbReference type="GO" id="GO:0034993">
    <property type="term" value="C:meiotic nuclear membrane microtubule tethering complex"/>
    <property type="evidence" value="ECO:0007669"/>
    <property type="project" value="TreeGrafter"/>
</dbReference>
<dbReference type="AlphaFoldDB" id="A0AB34G1M0"/>
<evidence type="ECO:0000256" key="4">
    <source>
        <dbReference type="ARBA" id="ARBA00023136"/>
    </source>
</evidence>
<comment type="caution">
    <text evidence="8">The sequence shown here is derived from an EMBL/GenBank/DDBJ whole genome shotgun (WGS) entry which is preliminary data.</text>
</comment>
<evidence type="ECO:0000313" key="9">
    <source>
        <dbReference type="Proteomes" id="UP001163105"/>
    </source>
</evidence>
<protein>
    <submittedName>
        <fullName evidence="8">DUF221 domain-containing protein</fullName>
    </submittedName>
</protein>
<feature type="compositionally biased region" description="Acidic residues" evidence="5">
    <location>
        <begin position="206"/>
        <end position="217"/>
    </location>
</feature>
<feature type="compositionally biased region" description="Basic residues" evidence="5">
    <location>
        <begin position="1"/>
        <end position="11"/>
    </location>
</feature>
<evidence type="ECO:0000256" key="1">
    <source>
        <dbReference type="ARBA" id="ARBA00004370"/>
    </source>
</evidence>
<evidence type="ECO:0000259" key="7">
    <source>
        <dbReference type="PROSITE" id="PS51469"/>
    </source>
</evidence>
<dbReference type="InterPro" id="IPR045119">
    <property type="entry name" value="SUN1-5"/>
</dbReference>
<evidence type="ECO:0000256" key="3">
    <source>
        <dbReference type="ARBA" id="ARBA00022989"/>
    </source>
</evidence>
<accession>A0AB34G1M0</accession>